<dbReference type="GO" id="GO:0016787">
    <property type="term" value="F:hydrolase activity"/>
    <property type="evidence" value="ECO:0007669"/>
    <property type="project" value="UniProtKB-KW"/>
</dbReference>
<keyword evidence="6" id="KW-1185">Reference proteome</keyword>
<dbReference type="EMBL" id="LT669839">
    <property type="protein sequence ID" value="SHD76677.1"/>
    <property type="molecule type" value="Genomic_DNA"/>
</dbReference>
<comment type="similarity">
    <text evidence="4">Belongs to the HepT RNase toxin family.</text>
</comment>
<organism evidence="5 6">
    <name type="scientific">[Clostridium] ultunense Esp</name>
    <dbReference type="NCBI Taxonomy" id="1288971"/>
    <lineage>
        <taxon>Bacteria</taxon>
        <taxon>Bacillati</taxon>
        <taxon>Bacillota</taxon>
        <taxon>Tissierellia</taxon>
        <taxon>Tissierellales</taxon>
        <taxon>Tepidimicrobiaceae</taxon>
        <taxon>Schnuerera</taxon>
    </lineage>
</organism>
<sequence>MTKDIISLINEKLREMEKNLIFLKQVSQEISKDNIKDDIIRYWGIERGLQILIELVIDSANIIISSTDIEKPPTYRKTILKLSKIDVIPKKFAEELSKMAGFRNILVHDYAEVDEDIILEILENKLDDFLKYINYINKWLKENYI</sequence>
<evidence type="ECO:0000256" key="3">
    <source>
        <dbReference type="ARBA" id="ARBA00022801"/>
    </source>
</evidence>
<dbReference type="Pfam" id="PF01934">
    <property type="entry name" value="HepT-like"/>
    <property type="match status" value="1"/>
</dbReference>
<dbReference type="AlphaFoldDB" id="A0A1M4PMM7"/>
<dbReference type="RefSeq" id="WP_025640833.1">
    <property type="nucleotide sequence ID" value="NZ_LT669839.1"/>
</dbReference>
<dbReference type="InterPro" id="IPR037038">
    <property type="entry name" value="HepT-like_sf"/>
</dbReference>
<evidence type="ECO:0008006" key="7">
    <source>
        <dbReference type="Google" id="ProtNLM"/>
    </source>
</evidence>
<keyword evidence="3" id="KW-0378">Hydrolase</keyword>
<gene>
    <name evidence="5" type="ORF">CUESP1_1305</name>
</gene>
<name>A0A1M4PMM7_9FIRM</name>
<evidence type="ECO:0000313" key="5">
    <source>
        <dbReference type="EMBL" id="SHD76677.1"/>
    </source>
</evidence>
<dbReference type="Proteomes" id="UP000245423">
    <property type="component" value="Chromosome 1"/>
</dbReference>
<dbReference type="PANTHER" id="PTHR33397">
    <property type="entry name" value="UPF0331 PROTEIN YUTE"/>
    <property type="match status" value="1"/>
</dbReference>
<evidence type="ECO:0000256" key="4">
    <source>
        <dbReference type="ARBA" id="ARBA00024207"/>
    </source>
</evidence>
<proteinExistence type="inferred from homology"/>
<accession>A0A1M4PMM7</accession>
<reference evidence="5 6" key="1">
    <citation type="submission" date="2016-11" db="EMBL/GenBank/DDBJ databases">
        <authorList>
            <person name="Manzoor S."/>
        </authorList>
    </citation>
    <scope>NUCLEOTIDE SEQUENCE [LARGE SCALE GENOMIC DNA]</scope>
    <source>
        <strain evidence="5">Clostridium ultunense strain Esp</strain>
    </source>
</reference>
<dbReference type="Gene3D" id="1.20.120.580">
    <property type="entry name" value="bsu32300-like"/>
    <property type="match status" value="1"/>
</dbReference>
<dbReference type="OrthoDB" id="9796612at2"/>
<evidence type="ECO:0000313" key="6">
    <source>
        <dbReference type="Proteomes" id="UP000245423"/>
    </source>
</evidence>
<dbReference type="NCBIfam" id="NF047751">
    <property type="entry name" value="HepT_toxin"/>
    <property type="match status" value="1"/>
</dbReference>
<protein>
    <recommendedName>
        <fullName evidence="7">DUF86 domain-containing protein</fullName>
    </recommendedName>
</protein>
<dbReference type="InterPro" id="IPR052379">
    <property type="entry name" value="Type_VII_TA_RNase"/>
</dbReference>
<dbReference type="GO" id="GO:0004540">
    <property type="term" value="F:RNA nuclease activity"/>
    <property type="evidence" value="ECO:0007669"/>
    <property type="project" value="InterPro"/>
</dbReference>
<dbReference type="GO" id="GO:0110001">
    <property type="term" value="C:toxin-antitoxin complex"/>
    <property type="evidence" value="ECO:0007669"/>
    <property type="project" value="InterPro"/>
</dbReference>
<evidence type="ECO:0000256" key="2">
    <source>
        <dbReference type="ARBA" id="ARBA00022722"/>
    </source>
</evidence>
<evidence type="ECO:0000256" key="1">
    <source>
        <dbReference type="ARBA" id="ARBA00022649"/>
    </source>
</evidence>
<dbReference type="InterPro" id="IPR008201">
    <property type="entry name" value="HepT-like"/>
</dbReference>
<keyword evidence="1" id="KW-1277">Toxin-antitoxin system</keyword>
<dbReference type="PANTHER" id="PTHR33397:SF5">
    <property type="entry name" value="RNASE YUTE-RELATED"/>
    <property type="match status" value="1"/>
</dbReference>
<keyword evidence="2" id="KW-0540">Nuclease</keyword>